<organism evidence="1">
    <name type="scientific">Timema monikensis</name>
    <dbReference type="NCBI Taxonomy" id="170555"/>
    <lineage>
        <taxon>Eukaryota</taxon>
        <taxon>Metazoa</taxon>
        <taxon>Ecdysozoa</taxon>
        <taxon>Arthropoda</taxon>
        <taxon>Hexapoda</taxon>
        <taxon>Insecta</taxon>
        <taxon>Pterygota</taxon>
        <taxon>Neoptera</taxon>
        <taxon>Polyneoptera</taxon>
        <taxon>Phasmatodea</taxon>
        <taxon>Timematodea</taxon>
        <taxon>Timematoidea</taxon>
        <taxon>Timematidae</taxon>
        <taxon>Timema</taxon>
    </lineage>
</organism>
<dbReference type="EMBL" id="OB793201">
    <property type="protein sequence ID" value="CAD7426458.1"/>
    <property type="molecule type" value="Genomic_DNA"/>
</dbReference>
<name>A0A7R9HL72_9NEOP</name>
<gene>
    <name evidence="1" type="ORF">TMSB3V08_LOCUS3343</name>
</gene>
<evidence type="ECO:0000313" key="1">
    <source>
        <dbReference type="EMBL" id="CAD7426458.1"/>
    </source>
</evidence>
<proteinExistence type="predicted"/>
<accession>A0A7R9HL72</accession>
<protein>
    <submittedName>
        <fullName evidence="1">Uncharacterized protein</fullName>
    </submittedName>
</protein>
<reference evidence="1" key="1">
    <citation type="submission" date="2020-11" db="EMBL/GenBank/DDBJ databases">
        <authorList>
            <person name="Tran Van P."/>
        </authorList>
    </citation>
    <scope>NUCLEOTIDE SEQUENCE</scope>
</reference>
<dbReference type="AlphaFoldDB" id="A0A7R9HL72"/>
<sequence length="80" mass="9218">MAVELTDKPSTPTIQPSHRYEQREKCKIIKNASSLKLKGLIKEPWTIRIQPRTIQLIQSYLFFIIQSSIQGINPAAHFII</sequence>